<evidence type="ECO:0000256" key="1">
    <source>
        <dbReference type="SAM" id="MobiDB-lite"/>
    </source>
</evidence>
<dbReference type="Gene3D" id="3.40.640.10">
    <property type="entry name" value="Type I PLP-dependent aspartate aminotransferase-like (Major domain)"/>
    <property type="match status" value="1"/>
</dbReference>
<dbReference type="PANTHER" id="PTHR43586:SF21">
    <property type="entry name" value="PYRIDOXAL PHOSPHATE (PLP)-DEPENDENT ASPARTATE AMINOTRANSFERASE SUPERFAMILY"/>
    <property type="match status" value="1"/>
</dbReference>
<dbReference type="InterPro" id="IPR015424">
    <property type="entry name" value="PyrdxlP-dep_Trfase"/>
</dbReference>
<dbReference type="GeneID" id="62200117"/>
<proteinExistence type="predicted"/>
<dbReference type="Gene3D" id="3.90.1150.10">
    <property type="entry name" value="Aspartate Aminotransferase, domain 1"/>
    <property type="match status" value="1"/>
</dbReference>
<evidence type="ECO:0000313" key="5">
    <source>
        <dbReference type="Proteomes" id="UP000596902"/>
    </source>
</evidence>
<dbReference type="GO" id="GO:0016740">
    <property type="term" value="F:transferase activity"/>
    <property type="evidence" value="ECO:0007669"/>
    <property type="project" value="UniProtKB-KW"/>
</dbReference>
<reference evidence="4" key="1">
    <citation type="submission" date="2020-01" db="EMBL/GenBank/DDBJ databases">
        <authorList>
            <person name="Feng Z.H.Z."/>
        </authorList>
    </citation>
    <scope>NUCLEOTIDE SEQUENCE</scope>
    <source>
        <strain evidence="4">CBS107.38</strain>
    </source>
</reference>
<feature type="region of interest" description="Disordered" evidence="1">
    <location>
        <begin position="34"/>
        <end position="74"/>
    </location>
</feature>
<protein>
    <submittedName>
        <fullName evidence="4">Plp-dependent transferase</fullName>
    </submittedName>
</protein>
<organism evidence="4 5">
    <name type="scientific">Alternaria burnsii</name>
    <dbReference type="NCBI Taxonomy" id="1187904"/>
    <lineage>
        <taxon>Eukaryota</taxon>
        <taxon>Fungi</taxon>
        <taxon>Dikarya</taxon>
        <taxon>Ascomycota</taxon>
        <taxon>Pezizomycotina</taxon>
        <taxon>Dothideomycetes</taxon>
        <taxon>Pleosporomycetidae</taxon>
        <taxon>Pleosporales</taxon>
        <taxon>Pleosporineae</taxon>
        <taxon>Pleosporaceae</taxon>
        <taxon>Alternaria</taxon>
        <taxon>Alternaria sect. Alternaria</taxon>
    </lineage>
</organism>
<dbReference type="InterPro" id="IPR015421">
    <property type="entry name" value="PyrdxlP-dep_Trfase_major"/>
</dbReference>
<dbReference type="InterPro" id="IPR000192">
    <property type="entry name" value="Aminotrans_V_dom"/>
</dbReference>
<dbReference type="AlphaFoldDB" id="A0A8H7B9E8"/>
<name>A0A8H7B9E8_9PLEO</name>
<gene>
    <name evidence="4" type="ORF">GT037_001892</name>
</gene>
<dbReference type="Proteomes" id="UP000596902">
    <property type="component" value="Unassembled WGS sequence"/>
</dbReference>
<keyword evidence="5" id="KW-1185">Reference proteome</keyword>
<feature type="domain" description="Aminotransferase class V" evidence="2">
    <location>
        <begin position="842"/>
        <end position="1203"/>
    </location>
</feature>
<accession>A0A8H7B9E8</accession>
<dbReference type="Pfam" id="PF00266">
    <property type="entry name" value="Aminotran_5"/>
    <property type="match status" value="1"/>
</dbReference>
<dbReference type="SUPFAM" id="SSF53383">
    <property type="entry name" value="PLP-dependent transferases"/>
    <property type="match status" value="1"/>
</dbReference>
<feature type="compositionally biased region" description="Polar residues" evidence="1">
    <location>
        <begin position="59"/>
        <end position="70"/>
    </location>
</feature>
<feature type="domain" description="DUF6604" evidence="3">
    <location>
        <begin position="11"/>
        <end position="259"/>
    </location>
</feature>
<dbReference type="PANTHER" id="PTHR43586">
    <property type="entry name" value="CYSTEINE DESULFURASE"/>
    <property type="match status" value="1"/>
</dbReference>
<dbReference type="InterPro" id="IPR046539">
    <property type="entry name" value="DUF6604"/>
</dbReference>
<comment type="caution">
    <text evidence="4">The sequence shown here is derived from an EMBL/GenBank/DDBJ whole genome shotgun (WGS) entry which is preliminary data.</text>
</comment>
<dbReference type="RefSeq" id="XP_038790231.1">
    <property type="nucleotide sequence ID" value="XM_038926939.1"/>
</dbReference>
<dbReference type="Pfam" id="PF20253">
    <property type="entry name" value="DUF6604"/>
    <property type="match status" value="1"/>
</dbReference>
<dbReference type="InterPro" id="IPR015422">
    <property type="entry name" value="PyrdxlP-dep_Trfase_small"/>
</dbReference>
<evidence type="ECO:0000313" key="4">
    <source>
        <dbReference type="EMBL" id="KAF7680241.1"/>
    </source>
</evidence>
<feature type="compositionally biased region" description="Basic residues" evidence="1">
    <location>
        <begin position="49"/>
        <end position="58"/>
    </location>
</feature>
<dbReference type="EMBL" id="JAAABM010000002">
    <property type="protein sequence ID" value="KAF7680241.1"/>
    <property type="molecule type" value="Genomic_DNA"/>
</dbReference>
<sequence>MMANSLRSIYQQYKHDTDVVASWLASTAKSFGYSATLGPPPPTEEKSQRLKGKARKTAKQVTAPQNGSDKQTSKPKYTLAVKDFIPLSEHIAGITNKTVEIPEYFNVALDRVISVRSSFSTKLEAAGEAVNQASDSRHNFFSIKSAIPRADGDRARQNELRNLFKVLDVYEPSAELLAAPDVVPPPEPVELDYTVEEPTDSIIEAFMAMTMLMNDLFRLRAEIADLWARHHTEELDLATVSVATNAAIELAHSMKDEVYPLMKFLVETPPIMTYNGKWGLFDENARQPPQTNREKYARDKSTLQEMLQDLPLLFNRPGVIEDQFVHAFAAARTSYNKANSNQQPPIWTSFAFQIYLDILYSTEVGAGWTQMCNEVNTLQRYVDSYPNASSDMKKLVRSVGKIMEADPIALLRQALDRPYREYTVWRRNPTHCGLWIHHARTIFHREGAKYAATPGAVMCATQLYHALRESQLLSEEWKDLQTLWDMQGNSTYFIGEPPKDFEGHWKNYLLSIGASATNWASGKRNTKIKETKANVRQMKFKGPVSSWMASRITTEGDQRAMTAETIENAIKEGERKQWEAQKSKLPFVVGFVFSTAAGKKDIDTKGVPSEELLNIAVEVTKTFLEEGKAQDVGPDPSRLYHKQYEEARKLFDSDIVNCIAAAKKNLLDPTLPPFYIIKNCILVADAVDDWNIADDWLRWAEQTFKKSHDLATQQQDSNWLEALAGLREELDEVKEFKIEDFTGMTKEERDMLYAELDEMDAAEELEAVAEAEKMMEVAAECLEDSEAVARAESRTDVAVEHLEDLQAVVKTENRIEVAAEHLCLPIRPAGEPTHNTPSDFAVFLDNAGGSQALGDVIDSITQYLSKTNVQLGASYHTGSQSNTKYEQGYQAAAKYMNAGRDEIVLGASTTQLFMNLGSSLQFPSGSEIILTKMEHETNVKPWLFMAERLGLTVKWWASPKEDGLKLTAENLKPLLSDKVKFVACTHVSNILGTIHDVKSIAKAVHEVGALFCVDGVSYAPHRAIDVKDFGVDFYAFSWYKVYGPHIAALYASNSAQQHMKSMSHYFNPTKSLEDKIGFAGSNYECVQSIPTITAYLTDAFPTITEHEGKLQSILLDYLNSRPDVTILGSTSSDNKERVPTVSFTVKGMSSKAIVAEAEKISNYGFRWGHFYSKRLCDELLKLEPEGVTRVSMVHYNTEDEIKGLVEVLKKVLPQV</sequence>
<reference evidence="4" key="2">
    <citation type="submission" date="2020-08" db="EMBL/GenBank/DDBJ databases">
        <title>Draft Genome Sequence of Cumin Blight Pathogen Alternaria burnsii.</title>
        <authorList>
            <person name="Feng Z."/>
        </authorList>
    </citation>
    <scope>NUCLEOTIDE SEQUENCE</scope>
    <source>
        <strain evidence="4">CBS107.38</strain>
    </source>
</reference>
<keyword evidence="4" id="KW-0808">Transferase</keyword>
<evidence type="ECO:0000259" key="2">
    <source>
        <dbReference type="Pfam" id="PF00266"/>
    </source>
</evidence>
<evidence type="ECO:0000259" key="3">
    <source>
        <dbReference type="Pfam" id="PF20253"/>
    </source>
</evidence>